<dbReference type="PROSITE" id="PS50283">
    <property type="entry name" value="NA_SOLUT_SYMP_3"/>
    <property type="match status" value="1"/>
</dbReference>
<keyword evidence="4 7" id="KW-1133">Transmembrane helix</keyword>
<dbReference type="PANTHER" id="PTHR11819:SF77">
    <property type="entry name" value="SODIUM_GLUCOSE COTRANSPORT PROTEIN"/>
    <property type="match status" value="1"/>
</dbReference>
<dbReference type="AlphaFoldDB" id="A0A514CEP2"/>
<dbReference type="RefSeq" id="WP_141613548.1">
    <property type="nucleotide sequence ID" value="NZ_CP041253.1"/>
</dbReference>
<feature type="transmembrane region" description="Helical" evidence="7">
    <location>
        <begin position="443"/>
        <end position="460"/>
    </location>
</feature>
<evidence type="ECO:0000256" key="7">
    <source>
        <dbReference type="SAM" id="Phobius"/>
    </source>
</evidence>
<feature type="transmembrane region" description="Helical" evidence="7">
    <location>
        <begin position="127"/>
        <end position="147"/>
    </location>
</feature>
<organism evidence="8 9">
    <name type="scientific">Echinicola soli</name>
    <dbReference type="NCBI Taxonomy" id="2591634"/>
    <lineage>
        <taxon>Bacteria</taxon>
        <taxon>Pseudomonadati</taxon>
        <taxon>Bacteroidota</taxon>
        <taxon>Cytophagia</taxon>
        <taxon>Cytophagales</taxon>
        <taxon>Cyclobacteriaceae</taxon>
        <taxon>Echinicola</taxon>
    </lineage>
</organism>
<evidence type="ECO:0000256" key="1">
    <source>
        <dbReference type="ARBA" id="ARBA00004141"/>
    </source>
</evidence>
<evidence type="ECO:0000256" key="2">
    <source>
        <dbReference type="ARBA" id="ARBA00006434"/>
    </source>
</evidence>
<name>A0A514CEP2_9BACT</name>
<dbReference type="EMBL" id="CP041253">
    <property type="protein sequence ID" value="QDH78292.1"/>
    <property type="molecule type" value="Genomic_DNA"/>
</dbReference>
<gene>
    <name evidence="8" type="ORF">FKX85_04255</name>
</gene>
<comment type="subcellular location">
    <subcellularLocation>
        <location evidence="1">Membrane</location>
        <topology evidence="1">Multi-pass membrane protein</topology>
    </subcellularLocation>
</comment>
<keyword evidence="5 7" id="KW-0472">Membrane</keyword>
<dbReference type="KEGG" id="echi:FKX85_04255"/>
<dbReference type="GO" id="GO:0005412">
    <property type="term" value="F:D-glucose:sodium symporter activity"/>
    <property type="evidence" value="ECO:0007669"/>
    <property type="project" value="TreeGrafter"/>
</dbReference>
<feature type="transmembrane region" description="Helical" evidence="7">
    <location>
        <begin position="480"/>
        <end position="498"/>
    </location>
</feature>
<evidence type="ECO:0000256" key="5">
    <source>
        <dbReference type="ARBA" id="ARBA00023136"/>
    </source>
</evidence>
<dbReference type="OrthoDB" id="9761931at2"/>
<proteinExistence type="inferred from homology"/>
<dbReference type="Gene3D" id="1.20.1730.10">
    <property type="entry name" value="Sodium/glucose cotransporter"/>
    <property type="match status" value="1"/>
</dbReference>
<evidence type="ECO:0000313" key="8">
    <source>
        <dbReference type="EMBL" id="QDH78292.1"/>
    </source>
</evidence>
<protein>
    <submittedName>
        <fullName evidence="8">Na+:solute symporter</fullName>
    </submittedName>
</protein>
<keyword evidence="9" id="KW-1185">Reference proteome</keyword>
<feature type="transmembrane region" description="Helical" evidence="7">
    <location>
        <begin position="186"/>
        <end position="204"/>
    </location>
</feature>
<dbReference type="InterPro" id="IPR001734">
    <property type="entry name" value="Na/solute_symporter"/>
</dbReference>
<feature type="transmembrane region" description="Helical" evidence="7">
    <location>
        <begin position="45"/>
        <end position="66"/>
    </location>
</feature>
<feature type="transmembrane region" description="Helical" evidence="7">
    <location>
        <begin position="78"/>
        <end position="95"/>
    </location>
</feature>
<sequence length="593" mass="65611">MNISPIDWGIIAAFFIISLLIGIFTSKSAGKSSKDFFLSGRNMPWWLLGVSMVATTFSADTPNLVTDIVRVNGVSGNWGWWCFLLTGMLTVFVYAKLWRRSEITTDLEFYELRYGGKPAAFLRGFRAIYLGVFFNIMIMATVSLAAIKIGGVMLGLTPVQTLLIASIVTVIYSSLGGLKGVLLTDFFQFFIAMAGAIGAAIYIIDLPQIGSLDNLLTHPNVSDKLSFFPDFSNMNEVIPMLLVPIAIQWWATWYPGAEPGGGGYIAQRMLSAKNEKNAIGATLFFNVAHYALRPWPWIIIALSSLIVFPEISDLQKAFPHMPADKLGNDLAYSAMLTYLPTGLIGIVLASLIAAVMSTLSTHLNWGSSYVVNDFYLRFVKPEASDKELVNVGRISTVILMGLAALLALALSNALEAFNILLQIGAGTGLIFILRWFWWRINSYTEISAMIISFIVALFFETINPKFNIISIPEGMEYLKLLYGVSITTATWLTVTLVTRPEKDEVLLSFYKKVKPAAYGWRKVLDKHPEVEAEQGQLPFEIGLMVTGSVAIYSALFAIGFWLYDNLLSASIATVISAIGFFILFKSWNKIKLF</sequence>
<feature type="transmembrane region" description="Helical" evidence="7">
    <location>
        <begin position="6"/>
        <end position="24"/>
    </location>
</feature>
<feature type="transmembrane region" description="Helical" evidence="7">
    <location>
        <begin position="541"/>
        <end position="563"/>
    </location>
</feature>
<evidence type="ECO:0000256" key="4">
    <source>
        <dbReference type="ARBA" id="ARBA00022989"/>
    </source>
</evidence>
<evidence type="ECO:0000256" key="6">
    <source>
        <dbReference type="RuleBase" id="RU362091"/>
    </source>
</evidence>
<dbReference type="Proteomes" id="UP000316614">
    <property type="component" value="Chromosome"/>
</dbReference>
<feature type="transmembrane region" description="Helical" evidence="7">
    <location>
        <begin position="332"/>
        <end position="356"/>
    </location>
</feature>
<feature type="transmembrane region" description="Helical" evidence="7">
    <location>
        <begin position="416"/>
        <end position="436"/>
    </location>
</feature>
<keyword evidence="3 7" id="KW-0812">Transmembrane</keyword>
<feature type="transmembrane region" description="Helical" evidence="7">
    <location>
        <begin position="569"/>
        <end position="587"/>
    </location>
</feature>
<feature type="transmembrane region" description="Helical" evidence="7">
    <location>
        <begin position="391"/>
        <end position="410"/>
    </location>
</feature>
<dbReference type="GO" id="GO:0005886">
    <property type="term" value="C:plasma membrane"/>
    <property type="evidence" value="ECO:0007669"/>
    <property type="project" value="TreeGrafter"/>
</dbReference>
<reference evidence="8 9" key="1">
    <citation type="submission" date="2019-06" db="EMBL/GenBank/DDBJ databases">
        <title>Echinicola alkalisoli sp. nov. isolated from saline soil.</title>
        <authorList>
            <person name="Sun J.-Q."/>
            <person name="Xu L."/>
        </authorList>
    </citation>
    <scope>NUCLEOTIDE SEQUENCE [LARGE SCALE GENOMIC DNA]</scope>
    <source>
        <strain evidence="8 9">LN3S3</strain>
    </source>
</reference>
<evidence type="ECO:0000313" key="9">
    <source>
        <dbReference type="Proteomes" id="UP000316614"/>
    </source>
</evidence>
<dbReference type="CDD" id="cd11477">
    <property type="entry name" value="SLC5sbd_u1"/>
    <property type="match status" value="1"/>
</dbReference>
<dbReference type="Pfam" id="PF00474">
    <property type="entry name" value="SSF"/>
    <property type="match status" value="1"/>
</dbReference>
<feature type="transmembrane region" description="Helical" evidence="7">
    <location>
        <begin position="153"/>
        <end position="174"/>
    </location>
</feature>
<dbReference type="PANTHER" id="PTHR11819">
    <property type="entry name" value="SOLUTE CARRIER FAMILY 5"/>
    <property type="match status" value="1"/>
</dbReference>
<comment type="similarity">
    <text evidence="2 6">Belongs to the sodium:solute symporter (SSF) (TC 2.A.21) family.</text>
</comment>
<evidence type="ECO:0000256" key="3">
    <source>
        <dbReference type="ARBA" id="ARBA00022692"/>
    </source>
</evidence>
<accession>A0A514CEP2</accession>
<dbReference type="InterPro" id="IPR038377">
    <property type="entry name" value="Na/Glc_symporter_sf"/>
</dbReference>